<dbReference type="GO" id="GO:0030288">
    <property type="term" value="C:outer membrane-bounded periplasmic space"/>
    <property type="evidence" value="ECO:0007669"/>
    <property type="project" value="TreeGrafter"/>
</dbReference>
<dbReference type="eggNOG" id="COG0860">
    <property type="taxonomic scope" value="Bacteria"/>
</dbReference>
<dbReference type="STRING" id="349161.Dred_0618"/>
<dbReference type="CDD" id="cd02696">
    <property type="entry name" value="MurNAc-LAA"/>
    <property type="match status" value="1"/>
</dbReference>
<feature type="chain" id="PRO_5002670747" evidence="2">
    <location>
        <begin position="23"/>
        <end position="451"/>
    </location>
</feature>
<dbReference type="InterPro" id="IPR036582">
    <property type="entry name" value="Mao_N_sf"/>
</dbReference>
<dbReference type="InterPro" id="IPR050695">
    <property type="entry name" value="N-acetylmuramoyl_amidase_3"/>
</dbReference>
<sequence length="451" mass="50108">MKKLISTIITICFLLTVTPALAKTPELIINNQPVKSDVSPQIIDGRVLVPLRVISESLGALVDWEKDSQTVKIQDQHKTLRLQLQNKITYVNDQPLELDVPPLMLDNRTMVPLRFISEQLGARVSWIGTEKKVIIERSENNSVKDGPTSVPADRKLTNVSYEETEEKSVIEIEVKEGTNKVFELKNPDRIVFDLMDTANEVSADPEVNSQFIDAIKLGVHPGNVTRVVIQLKDRKTTAYEAKQMADKLVVTLTRREAPPPEEGYTHKVVNGQSNVIVIDPGHGGKDVGTVGASGRWEKMVNLAIADKLKGILQNEGFTVVMTREDDASFLSLDERAQLANKSDPLCFISIHANAAENKAVSGLETYSFYGSDKTLANLIHNAVLARTNQVNRKVKEAGFYVIKHTKMPSVLIETGFVSNSEEENFLFNENNQMAIAEGIAEAVKQFKSLYK</sequence>
<dbReference type="RefSeq" id="WP_011876995.1">
    <property type="nucleotide sequence ID" value="NC_009253.1"/>
</dbReference>
<proteinExistence type="predicted"/>
<name>A4J255_DESRM</name>
<evidence type="ECO:0000259" key="3">
    <source>
        <dbReference type="SMART" id="SM00646"/>
    </source>
</evidence>
<gene>
    <name evidence="4" type="ordered locus">Dred_0618</name>
</gene>
<evidence type="ECO:0000313" key="5">
    <source>
        <dbReference type="Proteomes" id="UP000001556"/>
    </source>
</evidence>
<dbReference type="Proteomes" id="UP000001556">
    <property type="component" value="Chromosome"/>
</dbReference>
<reference evidence="4 5" key="1">
    <citation type="submission" date="2007-03" db="EMBL/GenBank/DDBJ databases">
        <title>Complete sequence of Desulfotomaculum reducens MI-1.</title>
        <authorList>
            <consortium name="US DOE Joint Genome Institute"/>
            <person name="Copeland A."/>
            <person name="Lucas S."/>
            <person name="Lapidus A."/>
            <person name="Barry K."/>
            <person name="Detter J.C."/>
            <person name="Glavina del Rio T."/>
            <person name="Hammon N."/>
            <person name="Israni S."/>
            <person name="Dalin E."/>
            <person name="Tice H."/>
            <person name="Pitluck S."/>
            <person name="Sims D."/>
            <person name="Brettin T."/>
            <person name="Bruce D."/>
            <person name="Han C."/>
            <person name="Tapia R."/>
            <person name="Schmutz J."/>
            <person name="Larimer F."/>
            <person name="Land M."/>
            <person name="Hauser L."/>
            <person name="Kyrpides N."/>
            <person name="Kim E."/>
            <person name="Tebo B.M."/>
            <person name="Richardson P."/>
        </authorList>
    </citation>
    <scope>NUCLEOTIDE SEQUENCE [LARGE SCALE GENOMIC DNA]</scope>
    <source>
        <strain evidence="4 5">MI-1</strain>
    </source>
</reference>
<keyword evidence="5" id="KW-1185">Reference proteome</keyword>
<dbReference type="PANTHER" id="PTHR30404:SF0">
    <property type="entry name" value="N-ACETYLMURAMOYL-L-ALANINE AMIDASE AMIC"/>
    <property type="match status" value="1"/>
</dbReference>
<dbReference type="Gene3D" id="3.40.630.40">
    <property type="entry name" value="Zn-dependent exopeptidases"/>
    <property type="match status" value="1"/>
</dbReference>
<dbReference type="HOGENOM" id="CLU_014322_10_0_9"/>
<evidence type="ECO:0000256" key="1">
    <source>
        <dbReference type="ARBA" id="ARBA00022801"/>
    </source>
</evidence>
<protein>
    <submittedName>
        <fullName evidence="4">Cell wall hydrolase/autolysin</fullName>
    </submittedName>
</protein>
<dbReference type="GO" id="GO:0009253">
    <property type="term" value="P:peptidoglycan catabolic process"/>
    <property type="evidence" value="ECO:0007669"/>
    <property type="project" value="InterPro"/>
</dbReference>
<dbReference type="Pfam" id="PF07833">
    <property type="entry name" value="Cu_amine_oxidN1"/>
    <property type="match status" value="1"/>
</dbReference>
<dbReference type="PANTHER" id="PTHR30404">
    <property type="entry name" value="N-ACETYLMURAMOYL-L-ALANINE AMIDASE"/>
    <property type="match status" value="1"/>
</dbReference>
<organism evidence="4 5">
    <name type="scientific">Desulforamulus reducens (strain ATCC BAA-1160 / DSM 100696 / MI-1)</name>
    <name type="common">Desulfotomaculum reducens</name>
    <dbReference type="NCBI Taxonomy" id="349161"/>
    <lineage>
        <taxon>Bacteria</taxon>
        <taxon>Bacillati</taxon>
        <taxon>Bacillota</taxon>
        <taxon>Clostridia</taxon>
        <taxon>Eubacteriales</taxon>
        <taxon>Peptococcaceae</taxon>
        <taxon>Desulforamulus</taxon>
    </lineage>
</organism>
<dbReference type="InterPro" id="IPR002508">
    <property type="entry name" value="MurNAc-LAA_cat"/>
</dbReference>
<dbReference type="SMART" id="SM00646">
    <property type="entry name" value="Ami_3"/>
    <property type="match status" value="1"/>
</dbReference>
<dbReference type="SUPFAM" id="SSF53187">
    <property type="entry name" value="Zn-dependent exopeptidases"/>
    <property type="match status" value="1"/>
</dbReference>
<feature type="domain" description="MurNAc-LAA" evidence="3">
    <location>
        <begin position="336"/>
        <end position="444"/>
    </location>
</feature>
<feature type="signal peptide" evidence="2">
    <location>
        <begin position="1"/>
        <end position="22"/>
    </location>
</feature>
<accession>A4J255</accession>
<dbReference type="SUPFAM" id="SSF55383">
    <property type="entry name" value="Copper amine oxidase, domain N"/>
    <property type="match status" value="1"/>
</dbReference>
<evidence type="ECO:0000313" key="4">
    <source>
        <dbReference type="EMBL" id="ABO49158.1"/>
    </source>
</evidence>
<keyword evidence="1 4" id="KW-0378">Hydrolase</keyword>
<dbReference type="GO" id="GO:0008745">
    <property type="term" value="F:N-acetylmuramoyl-L-alanine amidase activity"/>
    <property type="evidence" value="ECO:0007669"/>
    <property type="project" value="InterPro"/>
</dbReference>
<keyword evidence="2" id="KW-0732">Signal</keyword>
<evidence type="ECO:0000256" key="2">
    <source>
        <dbReference type="SAM" id="SignalP"/>
    </source>
</evidence>
<dbReference type="Pfam" id="PF11741">
    <property type="entry name" value="AMIN"/>
    <property type="match status" value="1"/>
</dbReference>
<dbReference type="InterPro" id="IPR021731">
    <property type="entry name" value="AMIN_dom"/>
</dbReference>
<dbReference type="Pfam" id="PF01520">
    <property type="entry name" value="Amidase_3"/>
    <property type="match status" value="1"/>
</dbReference>
<dbReference type="InterPro" id="IPR012854">
    <property type="entry name" value="Cu_amine_oxidase-like_N"/>
</dbReference>
<dbReference type="Gene3D" id="3.30.457.10">
    <property type="entry name" value="Copper amine oxidase-like, N-terminal domain"/>
    <property type="match status" value="1"/>
</dbReference>
<dbReference type="KEGG" id="drm:Dred_0618"/>
<dbReference type="Gene3D" id="2.60.40.3500">
    <property type="match status" value="1"/>
</dbReference>
<dbReference type="AlphaFoldDB" id="A4J255"/>
<dbReference type="EMBL" id="CP000612">
    <property type="protein sequence ID" value="ABO49158.1"/>
    <property type="molecule type" value="Genomic_DNA"/>
</dbReference>
<dbReference type="OrthoDB" id="9806267at2"/>